<accession>A0ABY7EEL8</accession>
<keyword evidence="3" id="KW-1185">Reference proteome</keyword>
<organism evidence="2 3">
    <name type="scientific">Mya arenaria</name>
    <name type="common">Soft-shell clam</name>
    <dbReference type="NCBI Taxonomy" id="6604"/>
    <lineage>
        <taxon>Eukaryota</taxon>
        <taxon>Metazoa</taxon>
        <taxon>Spiralia</taxon>
        <taxon>Lophotrochozoa</taxon>
        <taxon>Mollusca</taxon>
        <taxon>Bivalvia</taxon>
        <taxon>Autobranchia</taxon>
        <taxon>Heteroconchia</taxon>
        <taxon>Euheterodonta</taxon>
        <taxon>Imparidentia</taxon>
        <taxon>Neoheterodontei</taxon>
        <taxon>Myida</taxon>
        <taxon>Myoidea</taxon>
        <taxon>Myidae</taxon>
        <taxon>Mya</taxon>
    </lineage>
</organism>
<evidence type="ECO:0000256" key="1">
    <source>
        <dbReference type="SAM" id="Phobius"/>
    </source>
</evidence>
<reference evidence="2" key="1">
    <citation type="submission" date="2022-11" db="EMBL/GenBank/DDBJ databases">
        <title>Centuries of genome instability and evolution in soft-shell clam transmissible cancer (bioRxiv).</title>
        <authorList>
            <person name="Hart S.F.M."/>
            <person name="Yonemitsu M.A."/>
            <person name="Giersch R.M."/>
            <person name="Beal B.F."/>
            <person name="Arriagada G."/>
            <person name="Davis B.W."/>
            <person name="Ostrander E.A."/>
            <person name="Goff S.P."/>
            <person name="Metzger M.J."/>
        </authorList>
    </citation>
    <scope>NUCLEOTIDE SEQUENCE</scope>
    <source>
        <strain evidence="2">MELC-2E11</strain>
        <tissue evidence="2">Siphon/mantle</tissue>
    </source>
</reference>
<proteinExistence type="predicted"/>
<evidence type="ECO:0000313" key="3">
    <source>
        <dbReference type="Proteomes" id="UP001164746"/>
    </source>
</evidence>
<protein>
    <submittedName>
        <fullName evidence="2">Uncharacterized protein</fullName>
    </submittedName>
</protein>
<name>A0ABY7EEL8_MYAAR</name>
<evidence type="ECO:0000313" key="2">
    <source>
        <dbReference type="EMBL" id="WAR07510.1"/>
    </source>
</evidence>
<dbReference type="Proteomes" id="UP001164746">
    <property type="component" value="Chromosome 6"/>
</dbReference>
<keyword evidence="1" id="KW-0812">Transmembrane</keyword>
<dbReference type="EMBL" id="CP111017">
    <property type="protein sequence ID" value="WAR07510.1"/>
    <property type="molecule type" value="Genomic_DNA"/>
</dbReference>
<feature type="transmembrane region" description="Helical" evidence="1">
    <location>
        <begin position="24"/>
        <end position="47"/>
    </location>
</feature>
<gene>
    <name evidence="2" type="ORF">MAR_017468</name>
</gene>
<keyword evidence="1" id="KW-1133">Transmembrane helix</keyword>
<keyword evidence="1" id="KW-0472">Membrane</keyword>
<sequence length="86" mass="9420">MCQLDKKFQGIRWIRDALGNYQSAFHFAGISLIASSFVMGLSTFCVCKRKKKHTKDVEIFSEPSGKVQLVGGLAVNHGTGLASEKT</sequence>